<dbReference type="OrthoDB" id="9795222at2"/>
<gene>
    <name evidence="5" type="ORF">CF651_05695</name>
</gene>
<keyword evidence="3 4" id="KW-0326">Glycosidase</keyword>
<evidence type="ECO:0000256" key="4">
    <source>
        <dbReference type="RuleBase" id="RU361169"/>
    </source>
</evidence>
<dbReference type="SUPFAM" id="SSF51126">
    <property type="entry name" value="Pectin lyase-like"/>
    <property type="match status" value="1"/>
</dbReference>
<sequence>MNRVVFNIRDFGAVGDATTKDTKSIQAAIDRCFEQGGGTVLVPKGEYLSGTLLLRSNVNLHLDAAARIVSSMEEQDFEAPFSEGPDVQALSEGQGSSALICARHADKVSITGFGTIDGRGEHFLEPEDGVSDYVLLPLGGFRPKLIDFEGCTDVLFRDVTLYRASSWGLHMTGCSRVNVDAIKILGQLRGPNNDGIDPDSCKDVHISNCHIETGDDCIVVKTTKYGAERYGACENITVTNCTLTSHDSAIKIGTETHGDIRNITVTNCVIRNSNRGMGLWVRDGATVENILFSNITVETRLFSDEEETKRELRWWGKSEPIFITAERRKGATWAPGRIRNIRFDHILVEAEGGVYLEGSEESVIEDISIRGLKLAMRRKSGYPGGVFDTQPSERGVFPHHIPAVFCRYAKNVSLDGVEIVWDGEPNPHWSHAMYGEQIERLTIKGFRGAPAAAGIDSAIALKRVRELSVEQCKAEEGTGTFLSLEEVAPDGLFVVGNDFSKARQGVAFADGTAPDYFAAANRPAKQS</sequence>
<evidence type="ECO:0000256" key="1">
    <source>
        <dbReference type="ARBA" id="ARBA00008834"/>
    </source>
</evidence>
<evidence type="ECO:0000256" key="3">
    <source>
        <dbReference type="ARBA" id="ARBA00023295"/>
    </source>
</evidence>
<dbReference type="AlphaFoldDB" id="A0A229UU71"/>
<evidence type="ECO:0000256" key="2">
    <source>
        <dbReference type="ARBA" id="ARBA00022801"/>
    </source>
</evidence>
<name>A0A229UU71_9BACL</name>
<dbReference type="GO" id="GO:0004650">
    <property type="term" value="F:polygalacturonase activity"/>
    <property type="evidence" value="ECO:0007669"/>
    <property type="project" value="InterPro"/>
</dbReference>
<keyword evidence="2 4" id="KW-0378">Hydrolase</keyword>
<comment type="caution">
    <text evidence="5">The sequence shown here is derived from an EMBL/GenBank/DDBJ whole genome shotgun (WGS) entry which is preliminary data.</text>
</comment>
<dbReference type="InterPro" id="IPR006626">
    <property type="entry name" value="PbH1"/>
</dbReference>
<dbReference type="EMBL" id="NMQW01000008">
    <property type="protein sequence ID" value="OXM87147.1"/>
    <property type="molecule type" value="Genomic_DNA"/>
</dbReference>
<dbReference type="Pfam" id="PF00295">
    <property type="entry name" value="Glyco_hydro_28"/>
    <property type="match status" value="1"/>
</dbReference>
<proteinExistence type="inferred from homology"/>
<evidence type="ECO:0000313" key="5">
    <source>
        <dbReference type="EMBL" id="OXM87147.1"/>
    </source>
</evidence>
<organism evidence="5 6">
    <name type="scientific">Paenibacillus rigui</name>
    <dbReference type="NCBI Taxonomy" id="554312"/>
    <lineage>
        <taxon>Bacteria</taxon>
        <taxon>Bacillati</taxon>
        <taxon>Bacillota</taxon>
        <taxon>Bacilli</taxon>
        <taxon>Bacillales</taxon>
        <taxon>Paenibacillaceae</taxon>
        <taxon>Paenibacillus</taxon>
    </lineage>
</organism>
<dbReference type="Proteomes" id="UP000215509">
    <property type="component" value="Unassembled WGS sequence"/>
</dbReference>
<dbReference type="InterPro" id="IPR000743">
    <property type="entry name" value="Glyco_hydro_28"/>
</dbReference>
<protein>
    <submittedName>
        <fullName evidence="5">Glycoside hydrolase</fullName>
    </submittedName>
</protein>
<keyword evidence="6" id="KW-1185">Reference proteome</keyword>
<dbReference type="InterPro" id="IPR051801">
    <property type="entry name" value="GH28_Enzymes"/>
</dbReference>
<dbReference type="Gene3D" id="2.160.20.10">
    <property type="entry name" value="Single-stranded right-handed beta-helix, Pectin lyase-like"/>
    <property type="match status" value="1"/>
</dbReference>
<dbReference type="GO" id="GO:0005975">
    <property type="term" value="P:carbohydrate metabolic process"/>
    <property type="evidence" value="ECO:0007669"/>
    <property type="project" value="InterPro"/>
</dbReference>
<reference evidence="5 6" key="1">
    <citation type="submission" date="2017-07" db="EMBL/GenBank/DDBJ databases">
        <title>Genome sequencing and assembly of Paenibacillus rigui.</title>
        <authorList>
            <person name="Mayilraj S."/>
        </authorList>
    </citation>
    <scope>NUCLEOTIDE SEQUENCE [LARGE SCALE GENOMIC DNA]</scope>
    <source>
        <strain evidence="5 6">JCM 16352</strain>
    </source>
</reference>
<dbReference type="InterPro" id="IPR012334">
    <property type="entry name" value="Pectin_lyas_fold"/>
</dbReference>
<dbReference type="InterPro" id="IPR011050">
    <property type="entry name" value="Pectin_lyase_fold/virulence"/>
</dbReference>
<dbReference type="PANTHER" id="PTHR31339">
    <property type="entry name" value="PECTIN LYASE-RELATED"/>
    <property type="match status" value="1"/>
</dbReference>
<accession>A0A229UU71</accession>
<evidence type="ECO:0000313" key="6">
    <source>
        <dbReference type="Proteomes" id="UP000215509"/>
    </source>
</evidence>
<dbReference type="SMART" id="SM00710">
    <property type="entry name" value="PbH1"/>
    <property type="match status" value="6"/>
</dbReference>
<dbReference type="PANTHER" id="PTHR31339:SF9">
    <property type="entry name" value="PLASMIN AND FIBRONECTIN-BINDING PROTEIN A"/>
    <property type="match status" value="1"/>
</dbReference>
<comment type="similarity">
    <text evidence="1 4">Belongs to the glycosyl hydrolase 28 family.</text>
</comment>